<sequence>MADLTVLVSPLPLPAIPSSSHFPFRRRSQPRFSSKPVMVTLEAASDDVDSDDDMVADGSRNGMHEDDHDKTSKTQSESLENSCSNSPANTRSNSPLTSRSASPSTPTRRSSTRKLPPPLDTSLLSPPVNTWRRHRPTRSQSAPPGRTTFVKRVERVCEEDERQEGAYQEGHAHLAGQKAPSRGQRAPYEQVHSAPLSEAHRWAAAHRWSARGVGPMTTTGYHFPIKRASTIPLTMPATGELIRPPPPLLRPTTFWRKTRRSGVTGASYSPATHLVRRSTFVAAGLDLDRPACDVKGRPAGDLRALCVEGRARVIVMPPELI</sequence>
<feature type="compositionally biased region" description="Low complexity" evidence="1">
    <location>
        <begin position="91"/>
        <end position="109"/>
    </location>
</feature>
<organism evidence="2 3">
    <name type="scientific">Fistulina hepatica ATCC 64428</name>
    <dbReference type="NCBI Taxonomy" id="1128425"/>
    <lineage>
        <taxon>Eukaryota</taxon>
        <taxon>Fungi</taxon>
        <taxon>Dikarya</taxon>
        <taxon>Basidiomycota</taxon>
        <taxon>Agaricomycotina</taxon>
        <taxon>Agaricomycetes</taxon>
        <taxon>Agaricomycetidae</taxon>
        <taxon>Agaricales</taxon>
        <taxon>Fistulinaceae</taxon>
        <taxon>Fistulina</taxon>
    </lineage>
</organism>
<dbReference type="AlphaFoldDB" id="A0A0D7AFL2"/>
<evidence type="ECO:0000256" key="1">
    <source>
        <dbReference type="SAM" id="MobiDB-lite"/>
    </source>
</evidence>
<dbReference type="EMBL" id="KN881721">
    <property type="protein sequence ID" value="KIY49618.1"/>
    <property type="molecule type" value="Genomic_DNA"/>
</dbReference>
<feature type="compositionally biased region" description="Polar residues" evidence="1">
    <location>
        <begin position="73"/>
        <end position="90"/>
    </location>
</feature>
<gene>
    <name evidence="2" type="ORF">FISHEDRAFT_57900</name>
</gene>
<dbReference type="Proteomes" id="UP000054144">
    <property type="component" value="Unassembled WGS sequence"/>
</dbReference>
<evidence type="ECO:0000313" key="3">
    <source>
        <dbReference type="Proteomes" id="UP000054144"/>
    </source>
</evidence>
<protein>
    <submittedName>
        <fullName evidence="2">Uncharacterized protein</fullName>
    </submittedName>
</protein>
<accession>A0A0D7AFL2</accession>
<keyword evidence="3" id="KW-1185">Reference proteome</keyword>
<proteinExistence type="predicted"/>
<feature type="region of interest" description="Disordered" evidence="1">
    <location>
        <begin position="1"/>
        <end position="148"/>
    </location>
</feature>
<feature type="compositionally biased region" description="Basic and acidic residues" evidence="1">
    <location>
        <begin position="62"/>
        <end position="72"/>
    </location>
</feature>
<evidence type="ECO:0000313" key="2">
    <source>
        <dbReference type="EMBL" id="KIY49618.1"/>
    </source>
</evidence>
<reference evidence="2 3" key="1">
    <citation type="journal article" date="2015" name="Fungal Genet. Biol.">
        <title>Evolution of novel wood decay mechanisms in Agaricales revealed by the genome sequences of Fistulina hepatica and Cylindrobasidium torrendii.</title>
        <authorList>
            <person name="Floudas D."/>
            <person name="Held B.W."/>
            <person name="Riley R."/>
            <person name="Nagy L.G."/>
            <person name="Koehler G."/>
            <person name="Ransdell A.S."/>
            <person name="Younus H."/>
            <person name="Chow J."/>
            <person name="Chiniquy J."/>
            <person name="Lipzen A."/>
            <person name="Tritt A."/>
            <person name="Sun H."/>
            <person name="Haridas S."/>
            <person name="LaButti K."/>
            <person name="Ohm R.A."/>
            <person name="Kues U."/>
            <person name="Blanchette R.A."/>
            <person name="Grigoriev I.V."/>
            <person name="Minto R.E."/>
            <person name="Hibbett D.S."/>
        </authorList>
    </citation>
    <scope>NUCLEOTIDE SEQUENCE [LARGE SCALE GENOMIC DNA]</scope>
    <source>
        <strain evidence="2 3">ATCC 64428</strain>
    </source>
</reference>
<feature type="compositionally biased region" description="Acidic residues" evidence="1">
    <location>
        <begin position="44"/>
        <end position="55"/>
    </location>
</feature>
<dbReference type="OrthoDB" id="3269515at2759"/>
<name>A0A0D7AFL2_9AGAR</name>